<dbReference type="Proteomes" id="UP000184139">
    <property type="component" value="Unassembled WGS sequence"/>
</dbReference>
<feature type="transmembrane region" description="Helical" evidence="1">
    <location>
        <begin position="35"/>
        <end position="52"/>
    </location>
</feature>
<feature type="transmembrane region" description="Helical" evidence="1">
    <location>
        <begin position="64"/>
        <end position="88"/>
    </location>
</feature>
<organism evidence="2 3">
    <name type="scientific">Desulfofustis glycolicus DSM 9705</name>
    <dbReference type="NCBI Taxonomy" id="1121409"/>
    <lineage>
        <taxon>Bacteria</taxon>
        <taxon>Pseudomonadati</taxon>
        <taxon>Thermodesulfobacteriota</taxon>
        <taxon>Desulfobulbia</taxon>
        <taxon>Desulfobulbales</taxon>
        <taxon>Desulfocapsaceae</taxon>
        <taxon>Desulfofustis</taxon>
    </lineage>
</organism>
<keyword evidence="3" id="KW-1185">Reference proteome</keyword>
<evidence type="ECO:0000256" key="1">
    <source>
        <dbReference type="SAM" id="Phobius"/>
    </source>
</evidence>
<keyword evidence="1" id="KW-0812">Transmembrane</keyword>
<protein>
    <submittedName>
        <fullName evidence="2">Uncharacterized protein</fullName>
    </submittedName>
</protein>
<feature type="transmembrane region" description="Helical" evidence="1">
    <location>
        <begin position="5"/>
        <end position="23"/>
    </location>
</feature>
<dbReference type="EMBL" id="FQXS01000001">
    <property type="protein sequence ID" value="SHH39488.1"/>
    <property type="molecule type" value="Genomic_DNA"/>
</dbReference>
<dbReference type="STRING" id="1121409.SAMN02745124_00424"/>
<dbReference type="RefSeq" id="WP_073373152.1">
    <property type="nucleotide sequence ID" value="NZ_FQXS01000001.1"/>
</dbReference>
<name>A0A1M5SMI9_9BACT</name>
<accession>A0A1M5SMI9</accession>
<dbReference type="OrthoDB" id="5465053at2"/>
<evidence type="ECO:0000313" key="3">
    <source>
        <dbReference type="Proteomes" id="UP000184139"/>
    </source>
</evidence>
<dbReference type="AlphaFoldDB" id="A0A1M5SMI9"/>
<gene>
    <name evidence="2" type="ORF">SAMN02745124_00424</name>
</gene>
<feature type="transmembrane region" description="Helical" evidence="1">
    <location>
        <begin position="100"/>
        <end position="120"/>
    </location>
</feature>
<evidence type="ECO:0000313" key="2">
    <source>
        <dbReference type="EMBL" id="SHH39488.1"/>
    </source>
</evidence>
<reference evidence="2 3" key="1">
    <citation type="submission" date="2016-11" db="EMBL/GenBank/DDBJ databases">
        <authorList>
            <person name="Jaros S."/>
            <person name="Januszkiewicz K."/>
            <person name="Wedrychowicz H."/>
        </authorList>
    </citation>
    <scope>NUCLEOTIDE SEQUENCE [LARGE SCALE GENOMIC DNA]</scope>
    <source>
        <strain evidence="2 3">DSM 9705</strain>
    </source>
</reference>
<keyword evidence="1" id="KW-0472">Membrane</keyword>
<sequence length="124" mass="14183">MRTFVVIRNCLIFVLGVFLFEFYLDYRLPEENNLLLFFVAIPVVWATISQLWTSYGYSDIDNKAILICTHILSMMMLLGTVFLVSAILNTVSDFLDPVGVIMFHFVGWTVIAAMILYDIVDSGR</sequence>
<keyword evidence="1" id="KW-1133">Transmembrane helix</keyword>
<proteinExistence type="predicted"/>